<evidence type="ECO:0000256" key="2">
    <source>
        <dbReference type="ARBA" id="ARBA00023002"/>
    </source>
</evidence>
<evidence type="ECO:0000259" key="4">
    <source>
        <dbReference type="Pfam" id="PF00389"/>
    </source>
</evidence>
<reference evidence="6 7" key="1">
    <citation type="submission" date="2019-03" db="EMBL/GenBank/DDBJ databases">
        <title>Genomic Encyclopedia of Type Strains, Phase IV (KMG-IV): sequencing the most valuable type-strain genomes for metagenomic binning, comparative biology and taxonomic classification.</title>
        <authorList>
            <person name="Goeker M."/>
        </authorList>
    </citation>
    <scope>NUCLEOTIDE SEQUENCE [LARGE SCALE GENOMIC DNA]</scope>
    <source>
        <strain evidence="6 7">DSM 19377</strain>
    </source>
</reference>
<dbReference type="InterPro" id="IPR029753">
    <property type="entry name" value="D-isomer_DH_CS"/>
</dbReference>
<dbReference type="InterPro" id="IPR006139">
    <property type="entry name" value="D-isomer_2_OHA_DH_cat_dom"/>
</dbReference>
<comment type="caution">
    <text evidence="6">The sequence shown here is derived from an EMBL/GenBank/DDBJ whole genome shotgun (WGS) entry which is preliminary data.</text>
</comment>
<evidence type="ECO:0000313" key="6">
    <source>
        <dbReference type="EMBL" id="TCP26574.1"/>
    </source>
</evidence>
<dbReference type="Pfam" id="PF00389">
    <property type="entry name" value="2-Hacid_dh"/>
    <property type="match status" value="1"/>
</dbReference>
<evidence type="ECO:0000313" key="7">
    <source>
        <dbReference type="Proteomes" id="UP000295416"/>
    </source>
</evidence>
<dbReference type="AlphaFoldDB" id="A0A4R2NY76"/>
<dbReference type="CDD" id="cd05301">
    <property type="entry name" value="GDH"/>
    <property type="match status" value="1"/>
</dbReference>
<dbReference type="FunFam" id="3.40.50.720:FF:000462">
    <property type="entry name" value="Glyoxylate reductase (NADP+)"/>
    <property type="match status" value="1"/>
</dbReference>
<evidence type="ECO:0000256" key="1">
    <source>
        <dbReference type="ARBA" id="ARBA00005854"/>
    </source>
</evidence>
<comment type="similarity">
    <text evidence="1 3">Belongs to the D-isomer specific 2-hydroxyacid dehydrogenase family.</text>
</comment>
<feature type="domain" description="D-isomer specific 2-hydroxyacid dehydrogenase NAD-binding" evidence="5">
    <location>
        <begin position="111"/>
        <end position="289"/>
    </location>
</feature>
<sequence>MNKPKVYITRKCPEDSIKRLKNIANIKMWTDELEPVPRDILLNEVKDVDAVLTTLSEDVDESFFSHANKLKVVGNLAVGYDNIDVKAAERHGITITNTPDVLTETTADLAFALMMAVARRIVEASDYVKKGQWKNWGPLLLAGKDLHHKTIGIVGMGRIGTALARRAKGFDMDILYHNRSRDEMAEKTLGAVYAPFEDVLEAADYVVCLTPLTAETKGLFDGKAFELMKQDAIFVNVSRGPVVDEQSLYKALVGGKIAGAGLDVFEKEPISSDHPLLSLDQVVALPHIGSSSMATRYKMIDLACWNIAKILEGKPAVTPVKSRE</sequence>
<name>A0A4R2NY76_9BACL</name>
<dbReference type="PROSITE" id="PS00671">
    <property type="entry name" value="D_2_HYDROXYACID_DH_3"/>
    <property type="match status" value="1"/>
</dbReference>
<dbReference type="RefSeq" id="WP_132746581.1">
    <property type="nucleotide sequence ID" value="NZ_SLXK01000019.1"/>
</dbReference>
<keyword evidence="7" id="KW-1185">Reference proteome</keyword>
<dbReference type="PROSITE" id="PS00065">
    <property type="entry name" value="D_2_HYDROXYACID_DH_1"/>
    <property type="match status" value="1"/>
</dbReference>
<evidence type="ECO:0000259" key="5">
    <source>
        <dbReference type="Pfam" id="PF02826"/>
    </source>
</evidence>
<feature type="domain" description="D-isomer specific 2-hydroxyacid dehydrogenase catalytic" evidence="4">
    <location>
        <begin position="6"/>
        <end position="320"/>
    </location>
</feature>
<dbReference type="EMBL" id="SLXK01000019">
    <property type="protein sequence ID" value="TCP26574.1"/>
    <property type="molecule type" value="Genomic_DNA"/>
</dbReference>
<dbReference type="PANTHER" id="PTHR10996:SF283">
    <property type="entry name" value="GLYOXYLATE_HYDROXYPYRUVATE REDUCTASE B"/>
    <property type="match status" value="1"/>
</dbReference>
<dbReference type="InterPro" id="IPR050223">
    <property type="entry name" value="D-isomer_2-hydroxyacid_DH"/>
</dbReference>
<accession>A0A4R2NY76</accession>
<keyword evidence="2 3" id="KW-0560">Oxidoreductase</keyword>
<evidence type="ECO:0000256" key="3">
    <source>
        <dbReference type="RuleBase" id="RU003719"/>
    </source>
</evidence>
<dbReference type="PANTHER" id="PTHR10996">
    <property type="entry name" value="2-HYDROXYACID DEHYDROGENASE-RELATED"/>
    <property type="match status" value="1"/>
</dbReference>
<dbReference type="InterPro" id="IPR006140">
    <property type="entry name" value="D-isomer_DH_NAD-bd"/>
</dbReference>
<organism evidence="6 7">
    <name type="scientific">Scopulibacillus darangshiensis</name>
    <dbReference type="NCBI Taxonomy" id="442528"/>
    <lineage>
        <taxon>Bacteria</taxon>
        <taxon>Bacillati</taxon>
        <taxon>Bacillota</taxon>
        <taxon>Bacilli</taxon>
        <taxon>Bacillales</taxon>
        <taxon>Sporolactobacillaceae</taxon>
        <taxon>Scopulibacillus</taxon>
    </lineage>
</organism>
<dbReference type="GO" id="GO:0016618">
    <property type="term" value="F:hydroxypyruvate reductase [NAD(P)H] activity"/>
    <property type="evidence" value="ECO:0007669"/>
    <property type="project" value="TreeGrafter"/>
</dbReference>
<dbReference type="Pfam" id="PF02826">
    <property type="entry name" value="2-Hacid_dh_C"/>
    <property type="match status" value="1"/>
</dbReference>
<dbReference type="Proteomes" id="UP000295416">
    <property type="component" value="Unassembled WGS sequence"/>
</dbReference>
<proteinExistence type="inferred from homology"/>
<dbReference type="GO" id="GO:0030267">
    <property type="term" value="F:glyoxylate reductase (NADPH) activity"/>
    <property type="evidence" value="ECO:0007669"/>
    <property type="project" value="TreeGrafter"/>
</dbReference>
<dbReference type="SUPFAM" id="SSF51735">
    <property type="entry name" value="NAD(P)-binding Rossmann-fold domains"/>
    <property type="match status" value="1"/>
</dbReference>
<dbReference type="GO" id="GO:0051287">
    <property type="term" value="F:NAD binding"/>
    <property type="evidence" value="ECO:0007669"/>
    <property type="project" value="InterPro"/>
</dbReference>
<dbReference type="OrthoDB" id="9805416at2"/>
<dbReference type="SUPFAM" id="SSF52283">
    <property type="entry name" value="Formate/glycerate dehydrogenase catalytic domain-like"/>
    <property type="match status" value="1"/>
</dbReference>
<gene>
    <name evidence="6" type="ORF">EV207_1194</name>
</gene>
<dbReference type="InterPro" id="IPR036291">
    <property type="entry name" value="NAD(P)-bd_dom_sf"/>
</dbReference>
<dbReference type="GO" id="GO:0005829">
    <property type="term" value="C:cytosol"/>
    <property type="evidence" value="ECO:0007669"/>
    <property type="project" value="TreeGrafter"/>
</dbReference>
<dbReference type="InterPro" id="IPR029752">
    <property type="entry name" value="D-isomer_DH_CS1"/>
</dbReference>
<protein>
    <submittedName>
        <fullName evidence="6">Lactate dehydrogenase-like 2-hydroxyacid dehydrogenase</fullName>
    </submittedName>
</protein>
<dbReference type="Gene3D" id="3.40.50.720">
    <property type="entry name" value="NAD(P)-binding Rossmann-like Domain"/>
    <property type="match status" value="2"/>
</dbReference>